<reference evidence="2" key="1">
    <citation type="journal article" date="2014" name="Front. Microbiol.">
        <title>High frequency of phylogenetically diverse reductive dehalogenase-homologous genes in deep subseafloor sedimentary metagenomes.</title>
        <authorList>
            <person name="Kawai M."/>
            <person name="Futagami T."/>
            <person name="Toyoda A."/>
            <person name="Takaki Y."/>
            <person name="Nishi S."/>
            <person name="Hori S."/>
            <person name="Arai W."/>
            <person name="Tsubouchi T."/>
            <person name="Morono Y."/>
            <person name="Uchiyama I."/>
            <person name="Ito T."/>
            <person name="Fujiyama A."/>
            <person name="Inagaki F."/>
            <person name="Takami H."/>
        </authorList>
    </citation>
    <scope>NUCLEOTIDE SEQUENCE</scope>
    <source>
        <strain evidence="2">Expedition CK06-06</strain>
    </source>
</reference>
<dbReference type="AlphaFoldDB" id="X1UN00"/>
<dbReference type="EMBL" id="BARW01019986">
    <property type="protein sequence ID" value="GAJ01271.1"/>
    <property type="molecule type" value="Genomic_DNA"/>
</dbReference>
<feature type="non-terminal residue" evidence="2">
    <location>
        <position position="163"/>
    </location>
</feature>
<evidence type="ECO:0000259" key="1">
    <source>
        <dbReference type="Pfam" id="PF13579"/>
    </source>
</evidence>
<protein>
    <recommendedName>
        <fullName evidence="1">Glycosyltransferase subfamily 4-like N-terminal domain-containing protein</fullName>
    </recommendedName>
</protein>
<dbReference type="SUPFAM" id="SSF53756">
    <property type="entry name" value="UDP-Glycosyltransferase/glycogen phosphorylase"/>
    <property type="match status" value="1"/>
</dbReference>
<feature type="domain" description="Glycosyltransferase subfamily 4-like N-terminal" evidence="1">
    <location>
        <begin position="1"/>
        <end position="159"/>
    </location>
</feature>
<sequence length="163" mass="18834">MSVYIRELARELGKQGHLVDAYTRVHNPKDRQVYDLGQNTRLIHLKAGNDEAIPKLAVYSYLPDFAHNLENFRKSNGLQYDLIFSHYWLSGWVGKYLQQWWDVPHIIMFHTLGAVKNAISIGEVEPELRVKTERALAQNCHHIIAATEQEKENLIVHYGSSPE</sequence>
<dbReference type="Gene3D" id="3.40.50.2000">
    <property type="entry name" value="Glycogen Phosphorylase B"/>
    <property type="match status" value="1"/>
</dbReference>
<accession>X1UN00</accession>
<gene>
    <name evidence="2" type="ORF">S12H4_33850</name>
</gene>
<dbReference type="Pfam" id="PF13579">
    <property type="entry name" value="Glyco_trans_4_4"/>
    <property type="match status" value="1"/>
</dbReference>
<comment type="caution">
    <text evidence="2">The sequence shown here is derived from an EMBL/GenBank/DDBJ whole genome shotgun (WGS) entry which is preliminary data.</text>
</comment>
<proteinExistence type="predicted"/>
<dbReference type="InterPro" id="IPR028098">
    <property type="entry name" value="Glyco_trans_4-like_N"/>
</dbReference>
<evidence type="ECO:0000313" key="2">
    <source>
        <dbReference type="EMBL" id="GAJ01271.1"/>
    </source>
</evidence>
<organism evidence="2">
    <name type="scientific">marine sediment metagenome</name>
    <dbReference type="NCBI Taxonomy" id="412755"/>
    <lineage>
        <taxon>unclassified sequences</taxon>
        <taxon>metagenomes</taxon>
        <taxon>ecological metagenomes</taxon>
    </lineage>
</organism>
<name>X1UN00_9ZZZZ</name>